<dbReference type="AlphaFoldDB" id="A0A5J9TYP3"/>
<dbReference type="OrthoDB" id="10620969at2759"/>
<evidence type="ECO:0000313" key="2">
    <source>
        <dbReference type="Proteomes" id="UP000324897"/>
    </source>
</evidence>
<dbReference type="EMBL" id="RWGY01000031">
    <property type="protein sequence ID" value="TVU15978.1"/>
    <property type="molecule type" value="Genomic_DNA"/>
</dbReference>
<dbReference type="Gramene" id="TVU15978">
    <property type="protein sequence ID" value="TVU15978"/>
    <property type="gene ID" value="EJB05_39524"/>
</dbReference>
<gene>
    <name evidence="1" type="ORF">EJB05_39524</name>
</gene>
<feature type="non-terminal residue" evidence="1">
    <location>
        <position position="1"/>
    </location>
</feature>
<sequence length="225" mass="23864">MATALMPVILSPKNATAKIGTSGSATVPVTFANSDDTLEISRIVPHDEACHATAVPTSVSTYLAFPFLNDAISPGIVRHCPDASSPTADTADDTMHGYICIRSTHRSVRARITFSKVTSARDRMSAMMAEAASVRTKPTGYLPRGTLLAVSSSEDPTPSSAAEKVSTTTELTMSAVNRCALMRRDVTALKASCVAATSEKVDTGRYSSAYEYMKLSKPIMVPRPA</sequence>
<organism evidence="1 2">
    <name type="scientific">Eragrostis curvula</name>
    <name type="common">weeping love grass</name>
    <dbReference type="NCBI Taxonomy" id="38414"/>
    <lineage>
        <taxon>Eukaryota</taxon>
        <taxon>Viridiplantae</taxon>
        <taxon>Streptophyta</taxon>
        <taxon>Embryophyta</taxon>
        <taxon>Tracheophyta</taxon>
        <taxon>Spermatophyta</taxon>
        <taxon>Magnoliopsida</taxon>
        <taxon>Liliopsida</taxon>
        <taxon>Poales</taxon>
        <taxon>Poaceae</taxon>
        <taxon>PACMAD clade</taxon>
        <taxon>Chloridoideae</taxon>
        <taxon>Eragrostideae</taxon>
        <taxon>Eragrostidinae</taxon>
        <taxon>Eragrostis</taxon>
    </lineage>
</organism>
<name>A0A5J9TYP3_9POAL</name>
<proteinExistence type="predicted"/>
<keyword evidence="2" id="KW-1185">Reference proteome</keyword>
<reference evidence="1 2" key="1">
    <citation type="journal article" date="2019" name="Sci. Rep.">
        <title>A high-quality genome of Eragrostis curvula grass provides insights into Poaceae evolution and supports new strategies to enhance forage quality.</title>
        <authorList>
            <person name="Carballo J."/>
            <person name="Santos B.A.C.M."/>
            <person name="Zappacosta D."/>
            <person name="Garbus I."/>
            <person name="Selva J.P."/>
            <person name="Gallo C.A."/>
            <person name="Diaz A."/>
            <person name="Albertini E."/>
            <person name="Caccamo M."/>
            <person name="Echenique V."/>
        </authorList>
    </citation>
    <scope>NUCLEOTIDE SEQUENCE [LARGE SCALE GENOMIC DNA]</scope>
    <source>
        <strain evidence="2">cv. Victoria</strain>
        <tissue evidence="1">Leaf</tissue>
    </source>
</reference>
<protein>
    <submittedName>
        <fullName evidence="1">Uncharacterized protein</fullName>
    </submittedName>
</protein>
<dbReference type="Proteomes" id="UP000324897">
    <property type="component" value="Unassembled WGS sequence"/>
</dbReference>
<comment type="caution">
    <text evidence="1">The sequence shown here is derived from an EMBL/GenBank/DDBJ whole genome shotgun (WGS) entry which is preliminary data.</text>
</comment>
<accession>A0A5J9TYP3</accession>
<evidence type="ECO:0000313" key="1">
    <source>
        <dbReference type="EMBL" id="TVU15978.1"/>
    </source>
</evidence>